<dbReference type="OrthoDB" id="42878at2157"/>
<keyword evidence="3" id="KW-0479">Metal-binding</keyword>
<dbReference type="GO" id="GO:0016491">
    <property type="term" value="F:oxidoreductase activity"/>
    <property type="evidence" value="ECO:0007669"/>
    <property type="project" value="UniProtKB-KW"/>
</dbReference>
<dbReference type="GO" id="GO:0046872">
    <property type="term" value="F:metal ion binding"/>
    <property type="evidence" value="ECO:0007669"/>
    <property type="project" value="UniProtKB-KW"/>
</dbReference>
<gene>
    <name evidence="9" type="ORF">D6D85_04580</name>
    <name evidence="10" type="ORF">EF810_03750</name>
</gene>
<feature type="domain" description="Cysteine-rich" evidence="7">
    <location>
        <begin position="138"/>
        <end position="218"/>
    </location>
</feature>
<comment type="similarity">
    <text evidence="1">Belongs to the HdrC family.</text>
</comment>
<evidence type="ECO:0000256" key="5">
    <source>
        <dbReference type="ARBA" id="ARBA00023004"/>
    </source>
</evidence>
<evidence type="ECO:0000259" key="7">
    <source>
        <dbReference type="Pfam" id="PF02754"/>
    </source>
</evidence>
<dbReference type="EMBL" id="RXII01000057">
    <property type="protein sequence ID" value="RZN62055.1"/>
    <property type="molecule type" value="Genomic_DNA"/>
</dbReference>
<accession>A0A3R9PKW8</accession>
<dbReference type="PANTHER" id="PTHR43255:SF1">
    <property type="entry name" value="IRON-SULFUR-BINDING OXIDOREDUCTASE FADF-RELATED"/>
    <property type="match status" value="1"/>
</dbReference>
<dbReference type="InterPro" id="IPR051460">
    <property type="entry name" value="HdrC_iron-sulfur_subunit"/>
</dbReference>
<organism evidence="9 11">
    <name type="scientific">Candidatus Methanodesulfokora washburnensis</name>
    <dbReference type="NCBI Taxonomy" id="2478471"/>
    <lineage>
        <taxon>Archaea</taxon>
        <taxon>Thermoproteota</taxon>
        <taxon>Candidatus Korarchaeia</taxon>
        <taxon>Candidatus Korarchaeia incertae sedis</taxon>
        <taxon>Candidatus Methanodesulfokora</taxon>
    </lineage>
</organism>
<keyword evidence="6" id="KW-0411">Iron-sulfur</keyword>
<dbReference type="InterPro" id="IPR009051">
    <property type="entry name" value="Helical_ferredxn"/>
</dbReference>
<feature type="domain" description="4Fe-4S ferredoxin-type" evidence="8">
    <location>
        <begin position="9"/>
        <end position="79"/>
    </location>
</feature>
<sequence length="348" mass="39155">MLSEGTWREISRCISCGACNEGCSLFHASERKESLGPRSRINIVRAINTKVAQLSINSIEHLYLCGSCTVCNKYCPLNIDIAGLMIRIREELIRAGYVPPYNIARMRRNIEVNDHPWDSWDKGKWIQVRRSARPKKHLFFAGCWTTRSQDMANSAYMVAKKVVKDDLGLLESAEPCCGYPLKIAGHVDAYKEVLMRARSKIEGFEDIVTPCISCKESFKESGLSSHYLLEMVPEDLEAIKRRSGKAALIGSCRDSFTDKARNILEIAGYDVVDLPDWCCMDCGFSLAYTISQDLMKSVASKIMETASDLGADMLVIVDPFSYYLFSSIEGGKIEIRDIYSILLDSFRL</sequence>
<dbReference type="Proteomes" id="UP000277582">
    <property type="component" value="Unassembled WGS sequence"/>
</dbReference>
<dbReference type="RefSeq" id="WP_125670854.1">
    <property type="nucleotide sequence ID" value="NZ_RCOS01000062.1"/>
</dbReference>
<evidence type="ECO:0000256" key="6">
    <source>
        <dbReference type="ARBA" id="ARBA00023014"/>
    </source>
</evidence>
<dbReference type="SUPFAM" id="SSF46548">
    <property type="entry name" value="alpha-helical ferredoxin"/>
    <property type="match status" value="1"/>
</dbReference>
<evidence type="ECO:0000313" key="10">
    <source>
        <dbReference type="EMBL" id="RZN62055.1"/>
    </source>
</evidence>
<evidence type="ECO:0000256" key="3">
    <source>
        <dbReference type="ARBA" id="ARBA00022723"/>
    </source>
</evidence>
<evidence type="ECO:0000256" key="4">
    <source>
        <dbReference type="ARBA" id="ARBA00023002"/>
    </source>
</evidence>
<dbReference type="AlphaFoldDB" id="A0A3R9PKW8"/>
<dbReference type="PROSITE" id="PS00198">
    <property type="entry name" value="4FE4S_FER_1"/>
    <property type="match status" value="1"/>
</dbReference>
<proteinExistence type="inferred from homology"/>
<evidence type="ECO:0000256" key="1">
    <source>
        <dbReference type="ARBA" id="ARBA00007097"/>
    </source>
</evidence>
<name>A0A3R9PKW8_9CREN</name>
<dbReference type="InterPro" id="IPR004017">
    <property type="entry name" value="Cys_rich_dom"/>
</dbReference>
<keyword evidence="2" id="KW-0004">4Fe-4S</keyword>
<comment type="caution">
    <text evidence="9">The sequence shown here is derived from an EMBL/GenBank/DDBJ whole genome shotgun (WGS) entry which is preliminary data.</text>
</comment>
<reference evidence="10 12" key="2">
    <citation type="journal article" date="2019" name="Nat. Microbiol.">
        <title>Wide diversity of methane and short-chain alkane metabolisms in uncultured archaea.</title>
        <authorList>
            <person name="Borrel G."/>
            <person name="Adam P.S."/>
            <person name="McKay L.J."/>
            <person name="Chen L.X."/>
            <person name="Sierra-Garcia I.N."/>
            <person name="Sieber C.M."/>
            <person name="Letourneur Q."/>
            <person name="Ghozlane A."/>
            <person name="Andersen G.L."/>
            <person name="Li W.J."/>
            <person name="Hallam S.J."/>
            <person name="Muyzer G."/>
            <person name="de Oliveira V.M."/>
            <person name="Inskeep W.P."/>
            <person name="Banfield J.F."/>
            <person name="Gribaldo S."/>
        </authorList>
    </citation>
    <scope>NUCLEOTIDE SEQUENCE [LARGE SCALE GENOMIC DNA]</scope>
    <source>
        <strain evidence="10">NM4</strain>
    </source>
</reference>
<dbReference type="InterPro" id="IPR017896">
    <property type="entry name" value="4Fe4S_Fe-S-bd"/>
</dbReference>
<evidence type="ECO:0000313" key="12">
    <source>
        <dbReference type="Proteomes" id="UP000316217"/>
    </source>
</evidence>
<dbReference type="Pfam" id="PF13183">
    <property type="entry name" value="Fer4_8"/>
    <property type="match status" value="1"/>
</dbReference>
<evidence type="ECO:0000313" key="11">
    <source>
        <dbReference type="Proteomes" id="UP000277582"/>
    </source>
</evidence>
<keyword evidence="11" id="KW-1185">Reference proteome</keyword>
<dbReference type="GO" id="GO:0005886">
    <property type="term" value="C:plasma membrane"/>
    <property type="evidence" value="ECO:0007669"/>
    <property type="project" value="TreeGrafter"/>
</dbReference>
<dbReference type="Proteomes" id="UP000316217">
    <property type="component" value="Unassembled WGS sequence"/>
</dbReference>
<dbReference type="EMBL" id="RCOS01000062">
    <property type="protein sequence ID" value="RSN76232.1"/>
    <property type="molecule type" value="Genomic_DNA"/>
</dbReference>
<evidence type="ECO:0000259" key="8">
    <source>
        <dbReference type="Pfam" id="PF13183"/>
    </source>
</evidence>
<evidence type="ECO:0000256" key="2">
    <source>
        <dbReference type="ARBA" id="ARBA00022485"/>
    </source>
</evidence>
<dbReference type="InterPro" id="IPR017900">
    <property type="entry name" value="4Fe4S_Fe_S_CS"/>
</dbReference>
<dbReference type="Gene3D" id="1.10.1060.10">
    <property type="entry name" value="Alpha-helical ferredoxin"/>
    <property type="match status" value="1"/>
</dbReference>
<protein>
    <submittedName>
        <fullName evidence="9">(Fe-S)-binding protein</fullName>
    </submittedName>
</protein>
<dbReference type="Pfam" id="PF02754">
    <property type="entry name" value="CCG"/>
    <property type="match status" value="2"/>
</dbReference>
<keyword evidence="4" id="KW-0560">Oxidoreductase</keyword>
<evidence type="ECO:0000313" key="9">
    <source>
        <dbReference type="EMBL" id="RSN76232.1"/>
    </source>
</evidence>
<dbReference type="PANTHER" id="PTHR43255">
    <property type="entry name" value="IRON-SULFUR-BINDING OXIDOREDUCTASE FADF-RELATED-RELATED"/>
    <property type="match status" value="1"/>
</dbReference>
<reference evidence="9 11" key="1">
    <citation type="submission" date="2018-10" db="EMBL/GenBank/DDBJ databases">
        <title>Co-occurring genomic capacity for anaerobic methane metabolism and dissimilatory sulfite reduction discovered in the Korarchaeota.</title>
        <authorList>
            <person name="Mckay L.J."/>
            <person name="Dlakic M."/>
            <person name="Fields M.W."/>
            <person name="Delmont T.O."/>
            <person name="Eren A.M."/>
            <person name="Jay Z.J."/>
            <person name="Klingelsmith K.B."/>
            <person name="Rusch D.B."/>
            <person name="Inskeep W.P."/>
        </authorList>
    </citation>
    <scope>NUCLEOTIDE SEQUENCE [LARGE SCALE GENOMIC DNA]</scope>
    <source>
        <strain evidence="9 11">MDKW</strain>
    </source>
</reference>
<feature type="domain" description="Cysteine-rich" evidence="7">
    <location>
        <begin position="257"/>
        <end position="320"/>
    </location>
</feature>
<keyword evidence="5" id="KW-0408">Iron</keyword>
<dbReference type="GO" id="GO:0051539">
    <property type="term" value="F:4 iron, 4 sulfur cluster binding"/>
    <property type="evidence" value="ECO:0007669"/>
    <property type="project" value="UniProtKB-KW"/>
</dbReference>